<feature type="transmembrane region" description="Helical" evidence="1">
    <location>
        <begin position="114"/>
        <end position="133"/>
    </location>
</feature>
<keyword evidence="3" id="KW-1185">Reference proteome</keyword>
<proteinExistence type="predicted"/>
<evidence type="ECO:0000256" key="1">
    <source>
        <dbReference type="SAM" id="Phobius"/>
    </source>
</evidence>
<keyword evidence="1" id="KW-0812">Transmembrane</keyword>
<dbReference type="AlphaFoldDB" id="A0AAW9S2U9"/>
<sequence length="154" mass="18098">MNISKYYPLLLKVVCWILFANYFFGIFTTIYVDYLSFPELIGEYYLPVDFFSEVMLSIYLILTFILFFSTGIIGVLLSKKWGWYLMNVLYVGNLLYYLYHGLLYKLQEVYITNWVTYIIELAISATIILLLNSKEVRSTFNLKAPFGLKFLGKS</sequence>
<accession>A0AAW9S2U9</accession>
<feature type="transmembrane region" description="Helical" evidence="1">
    <location>
        <begin position="54"/>
        <end position="77"/>
    </location>
</feature>
<reference evidence="2 3" key="1">
    <citation type="submission" date="2024-04" db="EMBL/GenBank/DDBJ databases">
        <title>Novel genus in family Flammeovirgaceae.</title>
        <authorList>
            <person name="Nguyen T.H."/>
            <person name="Vuong T.Q."/>
            <person name="Le H."/>
            <person name="Kim S.-G."/>
        </authorList>
    </citation>
    <scope>NUCLEOTIDE SEQUENCE [LARGE SCALE GENOMIC DNA]</scope>
    <source>
        <strain evidence="2 3">JCM 23209</strain>
    </source>
</reference>
<evidence type="ECO:0000313" key="3">
    <source>
        <dbReference type="Proteomes" id="UP001403385"/>
    </source>
</evidence>
<name>A0AAW9S2U9_9BACT</name>
<keyword evidence="1" id="KW-0472">Membrane</keyword>
<dbReference type="Proteomes" id="UP001403385">
    <property type="component" value="Unassembled WGS sequence"/>
</dbReference>
<dbReference type="EMBL" id="JBDKWZ010000014">
    <property type="protein sequence ID" value="MEN7550427.1"/>
    <property type="molecule type" value="Genomic_DNA"/>
</dbReference>
<feature type="transmembrane region" description="Helical" evidence="1">
    <location>
        <begin position="84"/>
        <end position="102"/>
    </location>
</feature>
<feature type="transmembrane region" description="Helical" evidence="1">
    <location>
        <begin position="9"/>
        <end position="34"/>
    </location>
</feature>
<protein>
    <submittedName>
        <fullName evidence="2">Uncharacterized protein</fullName>
    </submittedName>
</protein>
<keyword evidence="1" id="KW-1133">Transmembrane helix</keyword>
<evidence type="ECO:0000313" key="2">
    <source>
        <dbReference type="EMBL" id="MEN7550427.1"/>
    </source>
</evidence>
<organism evidence="2 3">
    <name type="scientific">Rapidithrix thailandica</name>
    <dbReference type="NCBI Taxonomy" id="413964"/>
    <lineage>
        <taxon>Bacteria</taxon>
        <taxon>Pseudomonadati</taxon>
        <taxon>Bacteroidota</taxon>
        <taxon>Cytophagia</taxon>
        <taxon>Cytophagales</taxon>
        <taxon>Flammeovirgaceae</taxon>
        <taxon>Rapidithrix</taxon>
    </lineage>
</organism>
<gene>
    <name evidence="2" type="ORF">AAG747_21085</name>
</gene>
<comment type="caution">
    <text evidence="2">The sequence shown here is derived from an EMBL/GenBank/DDBJ whole genome shotgun (WGS) entry which is preliminary data.</text>
</comment>